<dbReference type="InterPro" id="IPR005064">
    <property type="entry name" value="BUG"/>
</dbReference>
<dbReference type="PANTHER" id="PTHR42928:SF5">
    <property type="entry name" value="BLR1237 PROTEIN"/>
    <property type="match status" value="1"/>
</dbReference>
<dbReference type="Gene3D" id="3.40.190.150">
    <property type="entry name" value="Bordetella uptake gene, domain 1"/>
    <property type="match status" value="1"/>
</dbReference>
<keyword evidence="2" id="KW-0732">Signal</keyword>
<dbReference type="EMBL" id="SORI01000005">
    <property type="protein sequence ID" value="TDY61696.1"/>
    <property type="molecule type" value="Genomic_DNA"/>
</dbReference>
<dbReference type="InterPro" id="IPR042100">
    <property type="entry name" value="Bug_dom1"/>
</dbReference>
<name>A0A4R8MD40_9BACT</name>
<comment type="similarity">
    <text evidence="1">Belongs to the UPF0065 (bug) family.</text>
</comment>
<evidence type="ECO:0000256" key="2">
    <source>
        <dbReference type="SAM" id="SignalP"/>
    </source>
</evidence>
<accession>A0A4R8MD40</accession>
<dbReference type="SUPFAM" id="SSF53850">
    <property type="entry name" value="Periplasmic binding protein-like II"/>
    <property type="match status" value="1"/>
</dbReference>
<dbReference type="RefSeq" id="WP_133957142.1">
    <property type="nucleotide sequence ID" value="NZ_SORI01000005.1"/>
</dbReference>
<evidence type="ECO:0000313" key="4">
    <source>
        <dbReference type="Proteomes" id="UP000295066"/>
    </source>
</evidence>
<dbReference type="AlphaFoldDB" id="A0A4R8MD40"/>
<gene>
    <name evidence="3" type="ORF">C8D99_105109</name>
</gene>
<dbReference type="OrthoDB" id="2019at2"/>
<dbReference type="Pfam" id="PF03401">
    <property type="entry name" value="TctC"/>
    <property type="match status" value="1"/>
</dbReference>
<dbReference type="Gene3D" id="3.40.190.10">
    <property type="entry name" value="Periplasmic binding protein-like II"/>
    <property type="match status" value="1"/>
</dbReference>
<dbReference type="PIRSF" id="PIRSF017082">
    <property type="entry name" value="YflP"/>
    <property type="match status" value="1"/>
</dbReference>
<dbReference type="Proteomes" id="UP000295066">
    <property type="component" value="Unassembled WGS sequence"/>
</dbReference>
<evidence type="ECO:0000313" key="3">
    <source>
        <dbReference type="EMBL" id="TDY61696.1"/>
    </source>
</evidence>
<keyword evidence="4" id="KW-1185">Reference proteome</keyword>
<comment type="caution">
    <text evidence="3">The sequence shown here is derived from an EMBL/GenBank/DDBJ whole genome shotgun (WGS) entry which is preliminary data.</text>
</comment>
<proteinExistence type="inferred from homology"/>
<feature type="signal peptide" evidence="2">
    <location>
        <begin position="1"/>
        <end position="23"/>
    </location>
</feature>
<feature type="chain" id="PRO_5020825485" evidence="2">
    <location>
        <begin position="24"/>
        <end position="318"/>
    </location>
</feature>
<dbReference type="PANTHER" id="PTHR42928">
    <property type="entry name" value="TRICARBOXYLATE-BINDING PROTEIN"/>
    <property type="match status" value="1"/>
</dbReference>
<reference evidence="3 4" key="1">
    <citation type="submission" date="2019-03" db="EMBL/GenBank/DDBJ databases">
        <title>Genomic Encyclopedia of Type Strains, Phase IV (KMG-IV): sequencing the most valuable type-strain genomes for metagenomic binning, comparative biology and taxonomic classification.</title>
        <authorList>
            <person name="Goeker M."/>
        </authorList>
    </citation>
    <scope>NUCLEOTIDE SEQUENCE [LARGE SCALE GENOMIC DNA]</scope>
    <source>
        <strain evidence="3 4">DSM 25964</strain>
    </source>
</reference>
<evidence type="ECO:0000256" key="1">
    <source>
        <dbReference type="ARBA" id="ARBA00006987"/>
    </source>
</evidence>
<sequence length="318" mass="34900">MKRIIAVLCIASLAVLGASAAFAAYPEKPIRVVNYVGPGGLMDVTSRKFVSIAKKFTDATFVVENREGAGGLVGMQAVLEQPADGYTVFAATTSNIAKVLTSKKDVDEFIWGFEWIAMLMKDPECLIAAKDSPLNTWEAVFKEAQEKKGAQLWTGPAAGGNDHLMAMKVWEKSGMSAKWIPYNTGPEAMMALLSGQGAVYVGNPADIGGREGFTIVAIARKERSPKFPDAPTFTELGIQGLEDEAMWRGFAMRKGSPEEAMAWWEDLLKKVAADPEWREFLEKDGIDVVDYGRPEFTAQIKKDIEDSTHYLKQYGLIK</sequence>
<dbReference type="CDD" id="cd07012">
    <property type="entry name" value="PBP2_Bug_TTT"/>
    <property type="match status" value="1"/>
</dbReference>
<keyword evidence="3" id="KW-0675">Receptor</keyword>
<protein>
    <submittedName>
        <fullName evidence="3">Tripartite-type tricarboxylate transporter receptor subunit TctC</fullName>
    </submittedName>
</protein>
<organism evidence="3 4">
    <name type="scientific">Aminivibrio pyruvatiphilus</name>
    <dbReference type="NCBI Taxonomy" id="1005740"/>
    <lineage>
        <taxon>Bacteria</taxon>
        <taxon>Thermotogati</taxon>
        <taxon>Synergistota</taxon>
        <taxon>Synergistia</taxon>
        <taxon>Synergistales</taxon>
        <taxon>Aminobacteriaceae</taxon>
        <taxon>Aminivibrio</taxon>
    </lineage>
</organism>